<organism evidence="8 9">
    <name type="scientific">Dactylosporangium darangshiense</name>
    <dbReference type="NCBI Taxonomy" id="579108"/>
    <lineage>
        <taxon>Bacteria</taxon>
        <taxon>Bacillati</taxon>
        <taxon>Actinomycetota</taxon>
        <taxon>Actinomycetes</taxon>
        <taxon>Micromonosporales</taxon>
        <taxon>Micromonosporaceae</taxon>
        <taxon>Dactylosporangium</taxon>
    </lineage>
</organism>
<dbReference type="Pfam" id="PF00012">
    <property type="entry name" value="HSP70"/>
    <property type="match status" value="1"/>
</dbReference>
<evidence type="ECO:0000256" key="6">
    <source>
        <dbReference type="SAM" id="MobiDB-lite"/>
    </source>
</evidence>
<dbReference type="PANTHER" id="PTHR42749:SF1">
    <property type="entry name" value="CELL SHAPE-DETERMINING PROTEIN MREB"/>
    <property type="match status" value="1"/>
</dbReference>
<dbReference type="Gene3D" id="3.30.420.40">
    <property type="match status" value="2"/>
</dbReference>
<dbReference type="PANTHER" id="PTHR42749">
    <property type="entry name" value="CELL SHAPE-DETERMINING PROTEIN MREB"/>
    <property type="match status" value="1"/>
</dbReference>
<name>A0ABP8DRR7_9ACTN</name>
<evidence type="ECO:0000256" key="7">
    <source>
        <dbReference type="SAM" id="Phobius"/>
    </source>
</evidence>
<evidence type="ECO:0000313" key="9">
    <source>
        <dbReference type="Proteomes" id="UP001500620"/>
    </source>
</evidence>
<proteinExistence type="inferred from homology"/>
<evidence type="ECO:0000256" key="4">
    <source>
        <dbReference type="ARBA" id="ARBA00023016"/>
    </source>
</evidence>
<evidence type="ECO:0000256" key="3">
    <source>
        <dbReference type="ARBA" id="ARBA00022840"/>
    </source>
</evidence>
<dbReference type="PROSITE" id="PS01036">
    <property type="entry name" value="HSP70_3"/>
    <property type="match status" value="1"/>
</dbReference>
<dbReference type="Proteomes" id="UP001500620">
    <property type="component" value="Unassembled WGS sequence"/>
</dbReference>
<comment type="similarity">
    <text evidence="1">Belongs to the heat shock protein 70 family.</text>
</comment>
<evidence type="ECO:0000256" key="1">
    <source>
        <dbReference type="ARBA" id="ARBA00007381"/>
    </source>
</evidence>
<dbReference type="Gene3D" id="3.90.640.10">
    <property type="entry name" value="Actin, Chain A, domain 4"/>
    <property type="match status" value="1"/>
</dbReference>
<keyword evidence="9" id="KW-1185">Reference proteome</keyword>
<sequence length="688" mass="71054">MTAARLRLGIDFGTSTTIAMLQRPDARVQPLLFDGSPLLSSAVLLGPDGQLHTGRDAAHLARSAPERLEPNPKRRIDDTAVLLGDGEVGVRELVAAVLGRVAREAGRVAGPVRDVALTHPANWGQGRRAVLVEAARQAGFVNIELVGEPTAAATYFAHTRGGALPAGSCVLVYDLGAGTCDVTLLRRTPTGFEQVASDGLNDVGGLDVDAAVIAFLQATYGELWTSPATRRQLWDDVRSAKEMLSRASGTVVMVPALGKEVPLGREQLEGLARPVLRSTISMTRALVNESGVGTAAIAGLFLVGGSSRIPLVATLLHEALGIAPVVAEQPELVVAEGALHVNRVPNATAPVAVPVSAVPGPAAPVSTVPYPSTQTFAATSTPAYAPAPVSTPAYAPAPVSTPAYAPAPVSTPAYAPAPVSTPAYAPAPVSPAVPAVAPPMFPRPPAATPPAAPRRGLAPALIVVLALVGVLVLGGGVAGAVLLFGDRPDTSPTATGGSGARASAGGQAPGNAKYDLDKVPENQCNASDPTPLYDLFEGELAKEYPVRSPGAVVNNSSCSYSRAHNVGKPEAQTMSLMVQVLAYKDVSTAVTGQAQETETAKLAGPNSPVPGLGEEAIVYETPSDNDQQKGTLKLDLSVRDSNLQLRLYFLAQRNDGVQWTQKQKNDARDRLITAAKNTFAKTAPGMAR</sequence>
<dbReference type="SUPFAM" id="SSF53067">
    <property type="entry name" value="Actin-like ATPase domain"/>
    <property type="match status" value="2"/>
</dbReference>
<keyword evidence="7" id="KW-0472">Membrane</keyword>
<feature type="region of interest" description="Disordered" evidence="6">
    <location>
        <begin position="492"/>
        <end position="513"/>
    </location>
</feature>
<gene>
    <name evidence="8" type="ORF">GCM10022255_100680</name>
</gene>
<keyword evidence="7" id="KW-0812">Transmembrane</keyword>
<dbReference type="RefSeq" id="WP_345140510.1">
    <property type="nucleotide sequence ID" value="NZ_BAABAT010000054.1"/>
</dbReference>
<keyword evidence="5" id="KW-0143">Chaperone</keyword>
<evidence type="ECO:0000313" key="8">
    <source>
        <dbReference type="EMBL" id="GAA4262711.1"/>
    </source>
</evidence>
<dbReference type="InterPro" id="IPR018181">
    <property type="entry name" value="Heat_shock_70_CS"/>
</dbReference>
<evidence type="ECO:0008006" key="10">
    <source>
        <dbReference type="Google" id="ProtNLM"/>
    </source>
</evidence>
<comment type="caution">
    <text evidence="8">The sequence shown here is derived from an EMBL/GenBank/DDBJ whole genome shotgun (WGS) entry which is preliminary data.</text>
</comment>
<accession>A0ABP8DRR7</accession>
<dbReference type="EMBL" id="BAABAT010000054">
    <property type="protein sequence ID" value="GAA4262711.1"/>
    <property type="molecule type" value="Genomic_DNA"/>
</dbReference>
<feature type="transmembrane region" description="Helical" evidence="7">
    <location>
        <begin position="457"/>
        <end position="484"/>
    </location>
</feature>
<keyword evidence="7" id="KW-1133">Transmembrane helix</keyword>
<dbReference type="PRINTS" id="PR00301">
    <property type="entry name" value="HEATSHOCK70"/>
</dbReference>
<reference evidence="9" key="1">
    <citation type="journal article" date="2019" name="Int. J. Syst. Evol. Microbiol.">
        <title>The Global Catalogue of Microorganisms (GCM) 10K type strain sequencing project: providing services to taxonomists for standard genome sequencing and annotation.</title>
        <authorList>
            <consortium name="The Broad Institute Genomics Platform"/>
            <consortium name="The Broad Institute Genome Sequencing Center for Infectious Disease"/>
            <person name="Wu L."/>
            <person name="Ma J."/>
        </authorList>
    </citation>
    <scope>NUCLEOTIDE SEQUENCE [LARGE SCALE GENOMIC DNA]</scope>
    <source>
        <strain evidence="9">JCM 17441</strain>
    </source>
</reference>
<dbReference type="InterPro" id="IPR013126">
    <property type="entry name" value="Hsp_70_fam"/>
</dbReference>
<evidence type="ECO:0000256" key="2">
    <source>
        <dbReference type="ARBA" id="ARBA00022741"/>
    </source>
</evidence>
<keyword evidence="2" id="KW-0547">Nucleotide-binding</keyword>
<dbReference type="InterPro" id="IPR043129">
    <property type="entry name" value="ATPase_NBD"/>
</dbReference>
<evidence type="ECO:0000256" key="5">
    <source>
        <dbReference type="ARBA" id="ARBA00023186"/>
    </source>
</evidence>
<feature type="compositionally biased region" description="Low complexity" evidence="6">
    <location>
        <begin position="492"/>
        <end position="510"/>
    </location>
</feature>
<keyword evidence="4" id="KW-0346">Stress response</keyword>
<protein>
    <recommendedName>
        <fullName evidence="10">Molecular chaperone</fullName>
    </recommendedName>
</protein>
<keyword evidence="3" id="KW-0067">ATP-binding</keyword>